<sequence>MSISGKSLSQESHIVFLGKILDYHSDHDEINLINQRNISLNKLRLDFPLFDLFISQKNKTSFAKWFYHFCSLSIMNSSRKKQMQEIYSLINISVDGFINGVMQLNSIDCSTLSDNAKNWIDRAQLWIKAYKKFEKSYQDKSGKLYQNNNHDITRKISEKSFKNKFEQKTNEKLDEKNSKKVDEI</sequence>
<evidence type="ECO:0000313" key="2">
    <source>
        <dbReference type="Proteomes" id="UP000325155"/>
    </source>
</evidence>
<name>A0A5C0UEA2_9PROT</name>
<gene>
    <name evidence="1" type="ORF">FZC35_01135</name>
</gene>
<accession>A0A5C0UEA2</accession>
<dbReference type="Proteomes" id="UP000325155">
    <property type="component" value="Chromosome"/>
</dbReference>
<keyword evidence="2" id="KW-1185">Reference proteome</keyword>
<dbReference type="OrthoDB" id="9858881at2"/>
<dbReference type="KEGG" id="cip:FZC35_01135"/>
<reference evidence="1 2" key="1">
    <citation type="submission" date="2019-08" db="EMBL/GenBank/DDBJ databases">
        <title>Highly reduced genomes of protist endosymbionts show evolutionary convergence.</title>
        <authorList>
            <person name="George E."/>
            <person name="Husnik F."/>
            <person name="Tashyreva D."/>
            <person name="Prokopchuk G."/>
            <person name="Horak A."/>
            <person name="Kwong W.K."/>
            <person name="Lukes J."/>
            <person name="Keeling P.J."/>
        </authorList>
    </citation>
    <scope>NUCLEOTIDE SEQUENCE [LARGE SCALE GENOMIC DNA]</scope>
    <source>
        <strain evidence="1">1605</strain>
    </source>
</reference>
<evidence type="ECO:0000313" key="1">
    <source>
        <dbReference type="EMBL" id="QEK37983.1"/>
    </source>
</evidence>
<protein>
    <submittedName>
        <fullName evidence="1">Uncharacterized protein</fullName>
    </submittedName>
</protein>
<proteinExistence type="predicted"/>
<dbReference type="EMBL" id="CP043315">
    <property type="protein sequence ID" value="QEK37983.1"/>
    <property type="molecule type" value="Genomic_DNA"/>
</dbReference>
<organism evidence="1 2">
    <name type="scientific">Candidatus Cytomitobacter indipagum</name>
    <dbReference type="NCBI Taxonomy" id="2601575"/>
    <lineage>
        <taxon>Bacteria</taxon>
        <taxon>Pseudomonadati</taxon>
        <taxon>Pseudomonadota</taxon>
        <taxon>Alphaproteobacteria</taxon>
        <taxon>Holosporales</taxon>
        <taxon>Holosporaceae</taxon>
        <taxon>Candidatus Cytomitobacter</taxon>
    </lineage>
</organism>
<dbReference type="AlphaFoldDB" id="A0A5C0UEA2"/>